<dbReference type="SMART" id="SM01277">
    <property type="entry name" value="MAGUK_N_PEST"/>
    <property type="match status" value="1"/>
</dbReference>
<dbReference type="InterPro" id="IPR004172">
    <property type="entry name" value="L27_dom"/>
</dbReference>
<dbReference type="InterPro" id="IPR001478">
    <property type="entry name" value="PDZ"/>
</dbReference>
<dbReference type="SMART" id="SM00072">
    <property type="entry name" value="GuKc"/>
    <property type="match status" value="1"/>
</dbReference>
<evidence type="ECO:0000313" key="18">
    <source>
        <dbReference type="Ensembl" id="ENSFCTP00005018801.1"/>
    </source>
</evidence>
<dbReference type="SMART" id="SM00326">
    <property type="entry name" value="SH3"/>
    <property type="match status" value="1"/>
</dbReference>
<reference evidence="18" key="3">
    <citation type="submission" date="2025-09" db="UniProtKB">
        <authorList>
            <consortium name="Ensembl"/>
        </authorList>
    </citation>
    <scope>IDENTIFICATION</scope>
    <source>
        <strain evidence="18">breed Abyssinian</strain>
    </source>
</reference>
<comment type="subcellular location">
    <subcellularLocation>
        <location evidence="2">Apical cell membrane</location>
    </subcellularLocation>
    <subcellularLocation>
        <location evidence="3">Cell junction</location>
    </subcellularLocation>
    <subcellularLocation>
        <location evidence="1">Cell membrane</location>
        <topology evidence="1">Peripheral membrane protein</topology>
    </subcellularLocation>
    <subcellularLocation>
        <location evidence="4">Endoplasmic reticulum membrane</location>
    </subcellularLocation>
</comment>
<evidence type="ECO:0000256" key="2">
    <source>
        <dbReference type="ARBA" id="ARBA00004221"/>
    </source>
</evidence>
<feature type="domain" description="PDZ" evidence="16">
    <location>
        <begin position="224"/>
        <end position="311"/>
    </location>
</feature>
<dbReference type="InterPro" id="IPR036034">
    <property type="entry name" value="PDZ_sf"/>
</dbReference>
<dbReference type="InterPro" id="IPR015143">
    <property type="entry name" value="L27_1"/>
</dbReference>
<evidence type="ECO:0000256" key="8">
    <source>
        <dbReference type="ARBA" id="ARBA00022737"/>
    </source>
</evidence>
<dbReference type="SMART" id="SM00569">
    <property type="entry name" value="L27"/>
    <property type="match status" value="1"/>
</dbReference>
<dbReference type="RefSeq" id="XP_044893029.1">
    <property type="nucleotide sequence ID" value="XM_045037094.1"/>
</dbReference>
<keyword evidence="9" id="KW-0256">Endoplasmic reticulum</keyword>
<dbReference type="CDD" id="cd06723">
    <property type="entry name" value="PDZ1_Dlg1-2-4-like"/>
    <property type="match status" value="1"/>
</dbReference>
<evidence type="ECO:0000259" key="14">
    <source>
        <dbReference type="PROSITE" id="PS50002"/>
    </source>
</evidence>
<keyword evidence="8" id="KW-0677">Repeat</keyword>
<evidence type="ECO:0000259" key="17">
    <source>
        <dbReference type="PROSITE" id="PS51022"/>
    </source>
</evidence>
<reference evidence="18 19" key="1">
    <citation type="submission" date="2021-02" db="EMBL/GenBank/DDBJ databases">
        <title>Safari Cat Assemblies.</title>
        <authorList>
            <person name="Bredemeyer K.R."/>
            <person name="Murphy W.J."/>
        </authorList>
    </citation>
    <scope>NUCLEOTIDE SEQUENCE [LARGE SCALE GENOMIC DNA]</scope>
</reference>
<dbReference type="InterPro" id="IPR036028">
    <property type="entry name" value="SH3-like_dom_sf"/>
</dbReference>
<evidence type="ECO:0000259" key="16">
    <source>
        <dbReference type="PROSITE" id="PS50106"/>
    </source>
</evidence>
<dbReference type="SUPFAM" id="SSF50156">
    <property type="entry name" value="PDZ domain-like"/>
    <property type="match status" value="3"/>
</dbReference>
<dbReference type="CDD" id="cd12031">
    <property type="entry name" value="SH3_DLG1"/>
    <property type="match status" value="1"/>
</dbReference>
<feature type="domain" description="PDZ" evidence="16">
    <location>
        <begin position="319"/>
        <end position="406"/>
    </location>
</feature>
<dbReference type="InterPro" id="IPR016313">
    <property type="entry name" value="DLG1-like"/>
</dbReference>
<evidence type="ECO:0000256" key="10">
    <source>
        <dbReference type="ARBA" id="ARBA00022949"/>
    </source>
</evidence>
<keyword evidence="19" id="KW-1185">Reference proteome</keyword>
<dbReference type="SUPFAM" id="SSF50044">
    <property type="entry name" value="SH3-domain"/>
    <property type="match status" value="1"/>
</dbReference>
<dbReference type="Gene3D" id="3.30.63.10">
    <property type="entry name" value="Guanylate Kinase phosphate binding domain"/>
    <property type="match status" value="1"/>
</dbReference>
<feature type="domain" description="PDZ" evidence="16">
    <location>
        <begin position="466"/>
        <end position="547"/>
    </location>
</feature>
<dbReference type="CDD" id="cd06724">
    <property type="entry name" value="PDZ2_Dlg1-2-4-like"/>
    <property type="match status" value="1"/>
</dbReference>
<dbReference type="SMART" id="SM00228">
    <property type="entry name" value="PDZ"/>
    <property type="match status" value="3"/>
</dbReference>
<evidence type="ECO:0000256" key="13">
    <source>
        <dbReference type="PROSITE-ProRule" id="PRU00192"/>
    </source>
</evidence>
<evidence type="ECO:0000313" key="19">
    <source>
        <dbReference type="Proteomes" id="UP000823872"/>
    </source>
</evidence>
<dbReference type="InterPro" id="IPR027417">
    <property type="entry name" value="P-loop_NTPase"/>
</dbReference>
<dbReference type="Gene3D" id="1.10.287.470">
    <property type="entry name" value="Helix hairpin bin"/>
    <property type="match status" value="1"/>
</dbReference>
<proteinExistence type="inferred from homology"/>
<dbReference type="CDD" id="cd00071">
    <property type="entry name" value="GMPK"/>
    <property type="match status" value="1"/>
</dbReference>
<evidence type="ECO:0000256" key="9">
    <source>
        <dbReference type="ARBA" id="ARBA00022824"/>
    </source>
</evidence>
<dbReference type="PROSITE" id="PS50052">
    <property type="entry name" value="GUANYLATE_KINASE_2"/>
    <property type="match status" value="1"/>
</dbReference>
<name>A0ABI7X8D6_FELCA</name>
<protein>
    <recommendedName>
        <fullName evidence="12">Disks large homolog 1</fullName>
    </recommendedName>
</protein>
<dbReference type="InterPro" id="IPR050614">
    <property type="entry name" value="Synaptic_Scaffolding_LAP-MAGUK"/>
</dbReference>
<feature type="domain" description="L27" evidence="17">
    <location>
        <begin position="4"/>
        <end position="64"/>
    </location>
</feature>
<evidence type="ECO:0000256" key="5">
    <source>
        <dbReference type="ARBA" id="ARBA00007014"/>
    </source>
</evidence>
<dbReference type="InterPro" id="IPR001452">
    <property type="entry name" value="SH3_domain"/>
</dbReference>
<dbReference type="Pfam" id="PF10608">
    <property type="entry name" value="MAGUK_N_PEST"/>
    <property type="match status" value="1"/>
</dbReference>
<dbReference type="Pfam" id="PF00018">
    <property type="entry name" value="SH3_1"/>
    <property type="match status" value="1"/>
</dbReference>
<evidence type="ECO:0000256" key="3">
    <source>
        <dbReference type="ARBA" id="ARBA00004282"/>
    </source>
</evidence>
<dbReference type="SUPFAM" id="SSF52540">
    <property type="entry name" value="P-loop containing nucleoside triphosphate hydrolases"/>
    <property type="match status" value="1"/>
</dbReference>
<dbReference type="PROSITE" id="PS50106">
    <property type="entry name" value="PDZ"/>
    <property type="match status" value="3"/>
</dbReference>
<evidence type="ECO:0000256" key="1">
    <source>
        <dbReference type="ARBA" id="ARBA00004202"/>
    </source>
</evidence>
<evidence type="ECO:0000256" key="7">
    <source>
        <dbReference type="ARBA" id="ARBA00022475"/>
    </source>
</evidence>
<dbReference type="PANTHER" id="PTHR23119">
    <property type="entry name" value="DISCS LARGE"/>
    <property type="match status" value="1"/>
</dbReference>
<dbReference type="Gene3D" id="3.40.50.300">
    <property type="entry name" value="P-loop containing nucleotide triphosphate hydrolases"/>
    <property type="match status" value="1"/>
</dbReference>
<dbReference type="Gene3D" id="2.30.30.40">
    <property type="entry name" value="SH3 Domains"/>
    <property type="match status" value="2"/>
</dbReference>
<comment type="similarity">
    <text evidence="5">Belongs to the MAGUK family.</text>
</comment>
<accession>A0ABI7X8D6</accession>
<dbReference type="Pfam" id="PF10600">
    <property type="entry name" value="PDZ_assoc"/>
    <property type="match status" value="1"/>
</dbReference>
<dbReference type="InterPro" id="IPR036892">
    <property type="entry name" value="L27_dom_sf"/>
</dbReference>
<evidence type="ECO:0000256" key="12">
    <source>
        <dbReference type="ARBA" id="ARBA00044189"/>
    </source>
</evidence>
<feature type="domain" description="Guanylate kinase-like" evidence="15">
    <location>
        <begin position="723"/>
        <end position="898"/>
    </location>
</feature>
<feature type="domain" description="SH3" evidence="14">
    <location>
        <begin position="581"/>
        <end position="651"/>
    </location>
</feature>
<dbReference type="InterPro" id="IPR008145">
    <property type="entry name" value="GK/Ca_channel_bsu"/>
</dbReference>
<dbReference type="PROSITE" id="PS51022">
    <property type="entry name" value="L27"/>
    <property type="match status" value="1"/>
</dbReference>
<dbReference type="Proteomes" id="UP000823872">
    <property type="component" value="Chromosome C2"/>
</dbReference>
<keyword evidence="11" id="KW-0472">Membrane</keyword>
<dbReference type="InterPro" id="IPR020590">
    <property type="entry name" value="Guanylate_kinase_CS"/>
</dbReference>
<dbReference type="GeneID" id="101084051"/>
<keyword evidence="7" id="KW-1003">Cell membrane</keyword>
<evidence type="ECO:0000256" key="4">
    <source>
        <dbReference type="ARBA" id="ARBA00004586"/>
    </source>
</evidence>
<organism evidence="18 19">
    <name type="scientific">Felis catus</name>
    <name type="common">Cat</name>
    <name type="synonym">Felis silvestris catus</name>
    <dbReference type="NCBI Taxonomy" id="9685"/>
    <lineage>
        <taxon>Eukaryota</taxon>
        <taxon>Metazoa</taxon>
        <taxon>Chordata</taxon>
        <taxon>Craniata</taxon>
        <taxon>Vertebrata</taxon>
        <taxon>Euteleostomi</taxon>
        <taxon>Mammalia</taxon>
        <taxon>Eutheria</taxon>
        <taxon>Laurasiatheria</taxon>
        <taxon>Carnivora</taxon>
        <taxon>Feliformia</taxon>
        <taxon>Felidae</taxon>
        <taxon>Felinae</taxon>
        <taxon>Felis</taxon>
    </lineage>
</organism>
<dbReference type="Gene3D" id="2.30.42.10">
    <property type="match status" value="3"/>
</dbReference>
<dbReference type="PROSITE" id="PS50002">
    <property type="entry name" value="SH3"/>
    <property type="match status" value="1"/>
</dbReference>
<dbReference type="Pfam" id="PF00595">
    <property type="entry name" value="PDZ"/>
    <property type="match status" value="3"/>
</dbReference>
<keyword evidence="6 13" id="KW-0728">SH3 domain</keyword>
<dbReference type="InterPro" id="IPR008144">
    <property type="entry name" value="Guanylate_kin-like_dom"/>
</dbReference>
<dbReference type="SUPFAM" id="SSF101288">
    <property type="entry name" value="L27 domain"/>
    <property type="match status" value="1"/>
</dbReference>
<dbReference type="InterPro" id="IPR019583">
    <property type="entry name" value="DLG1-4_PDZ_assoc"/>
</dbReference>
<evidence type="ECO:0000256" key="11">
    <source>
        <dbReference type="ARBA" id="ARBA00023136"/>
    </source>
</evidence>
<keyword evidence="10" id="KW-0965">Cell junction</keyword>
<reference evidence="18" key="2">
    <citation type="submission" date="2025-08" db="UniProtKB">
        <authorList>
            <consortium name="Ensembl"/>
        </authorList>
    </citation>
    <scope>IDENTIFICATION</scope>
    <source>
        <strain evidence="18">breed Abyssinian</strain>
    </source>
</reference>
<dbReference type="Pfam" id="PF00625">
    <property type="entry name" value="Guanylate_kin"/>
    <property type="match status" value="1"/>
</dbReference>
<dbReference type="PROSITE" id="PS00856">
    <property type="entry name" value="GUANYLATE_KINASE_1"/>
    <property type="match status" value="1"/>
</dbReference>
<dbReference type="PANTHER" id="PTHR23119:SF5">
    <property type="entry name" value="DISKS LARGE HOMOLOG 1"/>
    <property type="match status" value="1"/>
</dbReference>
<dbReference type="PIRSF" id="PIRSF001741">
    <property type="entry name" value="MAGUK_DLGH"/>
    <property type="match status" value="1"/>
</dbReference>
<evidence type="ECO:0000256" key="6">
    <source>
        <dbReference type="ARBA" id="ARBA00022443"/>
    </source>
</evidence>
<dbReference type="CDD" id="cd06795">
    <property type="entry name" value="PDZ3_Dlg1-2-4-like"/>
    <property type="match status" value="1"/>
</dbReference>
<dbReference type="Pfam" id="PF09058">
    <property type="entry name" value="L27_1"/>
    <property type="match status" value="1"/>
</dbReference>
<sequence>MPVRKQDTQRALHLLEEYRSKLSQTEDRQLRSSIERVINIFQSNLFQALIDIQEFYEVTLLDNPKCIDRSKQSEPIQPVNTWEISSLPSTTVTSETLPSSLSPSVEKYRYQDEDTPPQEHISPQITNEVIGPELVHVSEKNLSEIENVHGFVSHSHISPVKPTEAVPPSSPTVPVIPVLPVPAENTVILPTIPQANPPPVLVNTDSLETSSYVNGTDADYEYEEITLERGNSGLGFSIAGGTDNPHIGDDSSIFITKIIAGGAAAQDGRLRVNDCILRVNEVDVRDVTHSKAVEALKEAGSIVRLYVKRRKPVSEKIMEIKLIKGPKGLGFSIAGGVGNQHIPGDNSIYVTKIIEGGAAHKDGKLQIGDKLLAVNSVCLEEVTHEEAVTALKNTSDFVYLKVAKPTSMYMNDGYAPPDITNSSSQPVDNHVSPSSYLGHTPASPARYSPVSKAVLGDDEITREPRKVVLHRGSTGLGFNIVGGEDGEGIFISFILAGGPADLSGELRKGDRIISVNSVDLRTASHEQAAAALKNAGQAVTIVAQYRPEEYSRFEAKIHDLREQMMNSSISSGSGSLRTSQKRSLYVRALFDYDKTKDSGLPSQGLNFKFGDILHVINASDDEWWQARQVTPDGESDEVGVIPSKRRVEKKERARLKTVKFNSKTRGDKGQSFNDKRKKNLFSRKFPFYKNKDQSEQETSDADRGQEEYVLSYEPVNQQEVNYTRPVIILGPMKDRINDDLISEFPDKFGSCVPHTTRPKRDYEVDGRDYHFVTSREQMEKDIQEHKFIEAGQYNNHLYGTSVQSVREVAEKGKHCILDVSGNAIKRLQIAQLYPISIFIKPKSMENIMEMNKRLTEEQARKTFERAMKLEQEFTEHFTAIVQGDTLEDIYNQVKQIIEEQSGPYIWVPAKEKL</sequence>
<evidence type="ECO:0000259" key="15">
    <source>
        <dbReference type="PROSITE" id="PS50052"/>
    </source>
</evidence>
<dbReference type="Ensembl" id="ENSFCTT00005028801.1">
    <property type="protein sequence ID" value="ENSFCTP00005018801.1"/>
    <property type="gene ID" value="ENSFCTG00005010088.1"/>
</dbReference>
<dbReference type="InterPro" id="IPR019590">
    <property type="entry name" value="DLG1_PEST_dom"/>
</dbReference>
<dbReference type="GeneTree" id="ENSGT00940000159409"/>
<gene>
    <name evidence="18" type="primary">DLG1</name>
</gene>